<dbReference type="Pfam" id="PF01872">
    <property type="entry name" value="RibD_C"/>
    <property type="match status" value="1"/>
</dbReference>
<dbReference type="PANTHER" id="PTHR38011:SF11">
    <property type="entry name" value="2,5-DIAMINO-6-RIBOSYLAMINO-4(3H)-PYRIMIDINONE 5'-PHOSPHATE REDUCTASE"/>
    <property type="match status" value="1"/>
</dbReference>
<keyword evidence="3" id="KW-1185">Reference proteome</keyword>
<dbReference type="Gene3D" id="3.40.430.10">
    <property type="entry name" value="Dihydrofolate Reductase, subunit A"/>
    <property type="match status" value="1"/>
</dbReference>
<dbReference type="AlphaFoldDB" id="A0A365XRW7"/>
<dbReference type="RefSeq" id="WP_113617632.1">
    <property type="nucleotide sequence ID" value="NZ_QFFJ01000002.1"/>
</dbReference>
<dbReference type="InterPro" id="IPR024072">
    <property type="entry name" value="DHFR-like_dom_sf"/>
</dbReference>
<protein>
    <submittedName>
        <fullName evidence="2">Dihydrofolate reductase</fullName>
    </submittedName>
</protein>
<sequence>MRKLIVYIAVSLDGYIAAEDGGIDWLNGYPNPENNDYGYARFFATVDTTLMGYKTYQDVLRLADTFPYPDTTNYVFSRSPKPEAPYVTFTNGDNIPGLIQRLKAQDGKNIWLVGGGELNTAFLQHDLIDEMIIHTIPVVLGSGRPLFAGTVQKTFKVKDIKLYDTGVVETRYER</sequence>
<dbReference type="GO" id="GO:0008703">
    <property type="term" value="F:5-amino-6-(5-phosphoribosylamino)uracil reductase activity"/>
    <property type="evidence" value="ECO:0007669"/>
    <property type="project" value="InterPro"/>
</dbReference>
<feature type="domain" description="Bacterial bifunctional deaminase-reductase C-terminal" evidence="1">
    <location>
        <begin position="2"/>
        <end position="167"/>
    </location>
</feature>
<comment type="caution">
    <text evidence="2">The sequence shown here is derived from an EMBL/GenBank/DDBJ whole genome shotgun (WGS) entry which is preliminary data.</text>
</comment>
<evidence type="ECO:0000259" key="1">
    <source>
        <dbReference type="Pfam" id="PF01872"/>
    </source>
</evidence>
<dbReference type="GO" id="GO:0009231">
    <property type="term" value="P:riboflavin biosynthetic process"/>
    <property type="evidence" value="ECO:0007669"/>
    <property type="project" value="InterPro"/>
</dbReference>
<evidence type="ECO:0000313" key="3">
    <source>
        <dbReference type="Proteomes" id="UP000253410"/>
    </source>
</evidence>
<dbReference type="InterPro" id="IPR002734">
    <property type="entry name" value="RibDG_C"/>
</dbReference>
<dbReference type="SUPFAM" id="SSF53597">
    <property type="entry name" value="Dihydrofolate reductase-like"/>
    <property type="match status" value="1"/>
</dbReference>
<name>A0A365XRW7_9BACT</name>
<gene>
    <name evidence="2" type="ORF">DF182_20280</name>
</gene>
<accession>A0A365XRW7</accession>
<evidence type="ECO:0000313" key="2">
    <source>
        <dbReference type="EMBL" id="RBL88890.1"/>
    </source>
</evidence>
<reference evidence="2 3" key="1">
    <citation type="submission" date="2018-05" db="EMBL/GenBank/DDBJ databases">
        <title>Chitinophaga sp. K3CV102501T nov., isolated from isolated from a monsoon evergreen broad-leaved forest soil.</title>
        <authorList>
            <person name="Lv Y."/>
        </authorList>
    </citation>
    <scope>NUCLEOTIDE SEQUENCE [LARGE SCALE GENOMIC DNA]</scope>
    <source>
        <strain evidence="2 3">GDMCC 1.1325</strain>
    </source>
</reference>
<dbReference type="EMBL" id="QFFJ01000002">
    <property type="protein sequence ID" value="RBL88890.1"/>
    <property type="molecule type" value="Genomic_DNA"/>
</dbReference>
<organism evidence="2 3">
    <name type="scientific">Chitinophaga flava</name>
    <dbReference type="NCBI Taxonomy" id="2259036"/>
    <lineage>
        <taxon>Bacteria</taxon>
        <taxon>Pseudomonadati</taxon>
        <taxon>Bacteroidota</taxon>
        <taxon>Chitinophagia</taxon>
        <taxon>Chitinophagales</taxon>
        <taxon>Chitinophagaceae</taxon>
        <taxon>Chitinophaga</taxon>
    </lineage>
</organism>
<dbReference type="PANTHER" id="PTHR38011">
    <property type="entry name" value="DIHYDROFOLATE REDUCTASE FAMILY PROTEIN (AFU_ORTHOLOGUE AFUA_8G06820)"/>
    <property type="match status" value="1"/>
</dbReference>
<dbReference type="OrthoDB" id="195113at2"/>
<proteinExistence type="predicted"/>
<dbReference type="Proteomes" id="UP000253410">
    <property type="component" value="Unassembled WGS sequence"/>
</dbReference>
<dbReference type="InterPro" id="IPR050765">
    <property type="entry name" value="Riboflavin_Biosynth_HTPR"/>
</dbReference>